<keyword evidence="4" id="KW-1185">Reference proteome</keyword>
<dbReference type="InterPro" id="IPR029056">
    <property type="entry name" value="Ribokinase-like"/>
</dbReference>
<dbReference type="Gene3D" id="3.40.1190.20">
    <property type="match status" value="1"/>
</dbReference>
<comment type="caution">
    <text evidence="3">The sequence shown here is derived from an EMBL/GenBank/DDBJ whole genome shotgun (WGS) entry which is preliminary data.</text>
</comment>
<dbReference type="Pfam" id="PF03070">
    <property type="entry name" value="TENA_THI-4"/>
    <property type="match status" value="1"/>
</dbReference>
<evidence type="ECO:0008006" key="5">
    <source>
        <dbReference type="Google" id="ProtNLM"/>
    </source>
</evidence>
<dbReference type="OrthoDB" id="10028886at2759"/>
<dbReference type="SUPFAM" id="SSF48613">
    <property type="entry name" value="Heme oxygenase-like"/>
    <property type="match status" value="1"/>
</dbReference>
<dbReference type="InterPro" id="IPR004399">
    <property type="entry name" value="HMP/HMP-P_kinase_dom"/>
</dbReference>
<dbReference type="PANTHER" id="PTHR20858">
    <property type="entry name" value="PHOSPHOMETHYLPYRIMIDINE KINASE"/>
    <property type="match status" value="1"/>
</dbReference>
<dbReference type="InterPro" id="IPR004305">
    <property type="entry name" value="Thiaminase-2/PQQC"/>
</dbReference>
<dbReference type="GO" id="GO:0009228">
    <property type="term" value="P:thiamine biosynthetic process"/>
    <property type="evidence" value="ECO:0007669"/>
    <property type="project" value="InterPro"/>
</dbReference>
<evidence type="ECO:0000313" key="4">
    <source>
        <dbReference type="Proteomes" id="UP000279259"/>
    </source>
</evidence>
<name>A0A427Y3S1_9TREE</name>
<dbReference type="GO" id="GO:0008902">
    <property type="term" value="F:hydroxymethylpyrimidine kinase activity"/>
    <property type="evidence" value="ECO:0007669"/>
    <property type="project" value="TreeGrafter"/>
</dbReference>
<sequence>MSALSHVEAVPHVMTIAATLGEVPADLKTIAAWGCYGSSVITGVTAQNTQGVQGVHEIPTDFVMQQLESVWSDAMPRAVKLGMLTSKPTIEMLSGYLSGQMPQHQGGPFLVLDPVMISTSGHHLVPPEAVAAIRDELLPHVDWVTPNIPEALALARRESEVSSLEDMLTLAAELSESFEVQTTLLKGGHFSAKREEVLELQARKSITLPLSQGSSRTLEIAVEWEEWDDEGEGAEVLATYCASIDAPRSPDLVVDMLVRRKGDTIQLFVGRKIDTSSTHGTGCTLSSALACALAQTPAPIGSDSMERDTAVARKAINYVRSAISGAYPLGKGHGPLNHAVLTAPRPLPSPTPANPHPFMTHLIQSDLGLWKSYVKHPFVVQLGQGTLPRECFEHYIKQDYHYLRHYARAHALGAYKSSTFEDIEAFTDIAKHIARESTMHVGFCESFGIGLPEISATPEAAACAAYARYILDVGGQGDILDLYMAVASCLIGYGEVGLWLRKEVDAGRAKLEGNPYKRWIEDYSGPDFIGAVNRGIERRVAADPPSPERLARLTAIWQECVRLERDFWDMGLKRLW</sequence>
<dbReference type="GO" id="GO:0008972">
    <property type="term" value="F:phosphomethylpyrimidine kinase activity"/>
    <property type="evidence" value="ECO:0007669"/>
    <property type="project" value="InterPro"/>
</dbReference>
<evidence type="ECO:0000259" key="2">
    <source>
        <dbReference type="Pfam" id="PF08543"/>
    </source>
</evidence>
<feature type="domain" description="Pyridoxamine kinase/Phosphomethylpyrimidine kinase" evidence="2">
    <location>
        <begin position="251"/>
        <end position="337"/>
    </location>
</feature>
<accession>A0A427Y3S1</accession>
<dbReference type="SUPFAM" id="SSF53613">
    <property type="entry name" value="Ribokinase-like"/>
    <property type="match status" value="1"/>
</dbReference>
<dbReference type="InterPro" id="IPR016084">
    <property type="entry name" value="Haem_Oase-like_multi-hlx"/>
</dbReference>
<dbReference type="Proteomes" id="UP000279259">
    <property type="component" value="Unassembled WGS sequence"/>
</dbReference>
<evidence type="ECO:0000259" key="1">
    <source>
        <dbReference type="Pfam" id="PF03070"/>
    </source>
</evidence>
<dbReference type="CDD" id="cd01169">
    <property type="entry name" value="HMPP_kinase"/>
    <property type="match status" value="1"/>
</dbReference>
<dbReference type="STRING" id="1890683.A0A427Y3S1"/>
<dbReference type="AlphaFoldDB" id="A0A427Y3S1"/>
<dbReference type="Pfam" id="PF08543">
    <property type="entry name" value="Phos_pyr_kin"/>
    <property type="match status" value="2"/>
</dbReference>
<organism evidence="3 4">
    <name type="scientific">Saitozyma podzolica</name>
    <dbReference type="NCBI Taxonomy" id="1890683"/>
    <lineage>
        <taxon>Eukaryota</taxon>
        <taxon>Fungi</taxon>
        <taxon>Dikarya</taxon>
        <taxon>Basidiomycota</taxon>
        <taxon>Agaricomycotina</taxon>
        <taxon>Tremellomycetes</taxon>
        <taxon>Tremellales</taxon>
        <taxon>Trimorphomycetaceae</taxon>
        <taxon>Saitozyma</taxon>
    </lineage>
</organism>
<protein>
    <recommendedName>
        <fullName evidence="5">Pyridoxamine kinase/Phosphomethylpyrimidine kinase domain-containing protein</fullName>
    </recommendedName>
</protein>
<dbReference type="GO" id="GO:0005829">
    <property type="term" value="C:cytosol"/>
    <property type="evidence" value="ECO:0007669"/>
    <property type="project" value="TreeGrafter"/>
</dbReference>
<dbReference type="PANTHER" id="PTHR20858:SF17">
    <property type="entry name" value="HYDROXYMETHYLPYRIMIDINE_PHOSPHOMETHYLPYRIMIDINE KINASE THI20-RELATED"/>
    <property type="match status" value="1"/>
</dbReference>
<proteinExistence type="predicted"/>
<evidence type="ECO:0000313" key="3">
    <source>
        <dbReference type="EMBL" id="RSH85722.1"/>
    </source>
</evidence>
<dbReference type="Gene3D" id="1.20.910.10">
    <property type="entry name" value="Heme oxygenase-like"/>
    <property type="match status" value="1"/>
</dbReference>
<dbReference type="CDD" id="cd19367">
    <property type="entry name" value="TenA_C_ScTHI20-like"/>
    <property type="match status" value="1"/>
</dbReference>
<gene>
    <name evidence="3" type="ORF">EHS25_003863</name>
</gene>
<reference evidence="3 4" key="1">
    <citation type="submission" date="2018-11" db="EMBL/GenBank/DDBJ databases">
        <title>Genome sequence of Saitozyma podzolica DSM 27192.</title>
        <authorList>
            <person name="Aliyu H."/>
            <person name="Gorte O."/>
            <person name="Ochsenreither K."/>
        </authorList>
    </citation>
    <scope>NUCLEOTIDE SEQUENCE [LARGE SCALE GENOMIC DNA]</scope>
    <source>
        <strain evidence="3 4">DSM 27192</strain>
    </source>
</reference>
<feature type="domain" description="Pyridoxamine kinase/Phosphomethylpyrimidine kinase" evidence="2">
    <location>
        <begin position="24"/>
        <end position="198"/>
    </location>
</feature>
<dbReference type="InterPro" id="IPR013749">
    <property type="entry name" value="PM/HMP-P_kinase-1"/>
</dbReference>
<dbReference type="EMBL" id="RSCD01000019">
    <property type="protein sequence ID" value="RSH85722.1"/>
    <property type="molecule type" value="Genomic_DNA"/>
</dbReference>
<feature type="domain" description="Thiaminase-2/PQQC" evidence="1">
    <location>
        <begin position="369"/>
        <end position="572"/>
    </location>
</feature>